<proteinExistence type="inferred from homology"/>
<accession>W9HCV2</accession>
<dbReference type="InterPro" id="IPR050950">
    <property type="entry name" value="HTH-type_LysR_regulators"/>
</dbReference>
<gene>
    <name evidence="6" type="ORF">N825_01340</name>
</gene>
<comment type="caution">
    <text evidence="6">The sequence shown here is derived from an EMBL/GenBank/DDBJ whole genome shotgun (WGS) entry which is preliminary data.</text>
</comment>
<dbReference type="Proteomes" id="UP000019486">
    <property type="component" value="Unassembled WGS sequence"/>
</dbReference>
<organism evidence="6 7">
    <name type="scientific">Skermanella stibiiresistens SB22</name>
    <dbReference type="NCBI Taxonomy" id="1385369"/>
    <lineage>
        <taxon>Bacteria</taxon>
        <taxon>Pseudomonadati</taxon>
        <taxon>Pseudomonadota</taxon>
        <taxon>Alphaproteobacteria</taxon>
        <taxon>Rhodospirillales</taxon>
        <taxon>Azospirillaceae</taxon>
        <taxon>Skermanella</taxon>
    </lineage>
</organism>
<dbReference type="InterPro" id="IPR036388">
    <property type="entry name" value="WH-like_DNA-bd_sf"/>
</dbReference>
<dbReference type="PROSITE" id="PS50931">
    <property type="entry name" value="HTH_LYSR"/>
    <property type="match status" value="1"/>
</dbReference>
<comment type="similarity">
    <text evidence="1">Belongs to the LysR transcriptional regulatory family.</text>
</comment>
<reference evidence="6 7" key="1">
    <citation type="submission" date="2013-08" db="EMBL/GenBank/DDBJ databases">
        <title>The genome sequence of Skermanella stibiiresistens.</title>
        <authorList>
            <person name="Zhu W."/>
            <person name="Wang G."/>
        </authorList>
    </citation>
    <scope>NUCLEOTIDE SEQUENCE [LARGE SCALE GENOMIC DNA]</scope>
    <source>
        <strain evidence="6 7">SB22</strain>
    </source>
</reference>
<evidence type="ECO:0000256" key="3">
    <source>
        <dbReference type="ARBA" id="ARBA00023125"/>
    </source>
</evidence>
<dbReference type="GO" id="GO:0003700">
    <property type="term" value="F:DNA-binding transcription factor activity"/>
    <property type="evidence" value="ECO:0007669"/>
    <property type="project" value="InterPro"/>
</dbReference>
<evidence type="ECO:0000256" key="4">
    <source>
        <dbReference type="ARBA" id="ARBA00023163"/>
    </source>
</evidence>
<evidence type="ECO:0000256" key="2">
    <source>
        <dbReference type="ARBA" id="ARBA00023015"/>
    </source>
</evidence>
<keyword evidence="2" id="KW-0805">Transcription regulation</keyword>
<keyword evidence="3" id="KW-0238">DNA-binding</keyword>
<dbReference type="InterPro" id="IPR036390">
    <property type="entry name" value="WH_DNA-bd_sf"/>
</dbReference>
<evidence type="ECO:0000256" key="1">
    <source>
        <dbReference type="ARBA" id="ARBA00009437"/>
    </source>
</evidence>
<keyword evidence="4" id="KW-0804">Transcription</keyword>
<dbReference type="PRINTS" id="PR00039">
    <property type="entry name" value="HTHLYSR"/>
</dbReference>
<dbReference type="STRING" id="1385369.N825_01340"/>
<evidence type="ECO:0000313" key="7">
    <source>
        <dbReference type="Proteomes" id="UP000019486"/>
    </source>
</evidence>
<evidence type="ECO:0000259" key="5">
    <source>
        <dbReference type="PROSITE" id="PS50931"/>
    </source>
</evidence>
<dbReference type="GO" id="GO:0003677">
    <property type="term" value="F:DNA binding"/>
    <property type="evidence" value="ECO:0007669"/>
    <property type="project" value="UniProtKB-KW"/>
</dbReference>
<dbReference type="Pfam" id="PF00126">
    <property type="entry name" value="HTH_1"/>
    <property type="match status" value="1"/>
</dbReference>
<dbReference type="PATRIC" id="fig|1385369.3.peg.260"/>
<dbReference type="SUPFAM" id="SSF53850">
    <property type="entry name" value="Periplasmic binding protein-like II"/>
    <property type="match status" value="1"/>
</dbReference>
<keyword evidence="7" id="KW-1185">Reference proteome</keyword>
<evidence type="ECO:0000313" key="6">
    <source>
        <dbReference type="EMBL" id="EWY42561.1"/>
    </source>
</evidence>
<dbReference type="AlphaFoldDB" id="W9HCV2"/>
<feature type="domain" description="HTH lysR-type" evidence="5">
    <location>
        <begin position="5"/>
        <end position="62"/>
    </location>
</feature>
<sequence>MRGSLVPASLRYADQVARSGSIQRAAKELNIAASAIDRQILLLEQDLGVALFERMPRGMRLTPAGDALITLARRWRADERRAAAELQQLQGINQGNVRLVAMDSHVNGYLPSFINRLAEEHPRISLEVEIASPDDALTELLAGNVAVAAVFNLSPRRDIHILWSAELPFGCVVAPGHELAGAGTISLQQAVAYPIALQSKALQIRRYLDARYGWLFTDTQKSVVTNSLQLVKMLAKGGRHIAFTSELDAAPELIEGSLVFLPVRDKGAEPQTVSIAIDARKPLSRISRIVADALTESIRRCLEEARRGAGT</sequence>
<dbReference type="Gene3D" id="3.40.190.10">
    <property type="entry name" value="Periplasmic binding protein-like II"/>
    <property type="match status" value="2"/>
</dbReference>
<protein>
    <submittedName>
        <fullName evidence="6">LysR family transcriptional regulator</fullName>
    </submittedName>
</protein>
<dbReference type="PANTHER" id="PTHR30419">
    <property type="entry name" value="HTH-TYPE TRANSCRIPTIONAL REGULATOR YBHD"/>
    <property type="match status" value="1"/>
</dbReference>
<dbReference type="RefSeq" id="WP_037446402.1">
    <property type="nucleotide sequence ID" value="NZ_AVFL01000001.1"/>
</dbReference>
<dbReference type="Gene3D" id="1.10.10.10">
    <property type="entry name" value="Winged helix-like DNA-binding domain superfamily/Winged helix DNA-binding domain"/>
    <property type="match status" value="1"/>
</dbReference>
<dbReference type="InterPro" id="IPR005119">
    <property type="entry name" value="LysR_subst-bd"/>
</dbReference>
<dbReference type="EMBL" id="AVFL01000001">
    <property type="protein sequence ID" value="EWY42561.1"/>
    <property type="molecule type" value="Genomic_DNA"/>
</dbReference>
<dbReference type="SUPFAM" id="SSF46785">
    <property type="entry name" value="Winged helix' DNA-binding domain"/>
    <property type="match status" value="1"/>
</dbReference>
<dbReference type="GO" id="GO:0005829">
    <property type="term" value="C:cytosol"/>
    <property type="evidence" value="ECO:0007669"/>
    <property type="project" value="TreeGrafter"/>
</dbReference>
<name>W9HCV2_9PROT</name>
<dbReference type="InterPro" id="IPR000847">
    <property type="entry name" value="LysR_HTH_N"/>
</dbReference>
<dbReference type="Pfam" id="PF03466">
    <property type="entry name" value="LysR_substrate"/>
    <property type="match status" value="1"/>
</dbReference>